<dbReference type="InterPro" id="IPR020616">
    <property type="entry name" value="Thiolase_N"/>
</dbReference>
<protein>
    <submittedName>
        <fullName evidence="8">Acetyl-CoA C-acyltransferase family protein</fullName>
    </submittedName>
</protein>
<name>A0A853H7Q1_9BURK</name>
<dbReference type="NCBIfam" id="TIGR01930">
    <property type="entry name" value="AcCoA-C-Actrans"/>
    <property type="match status" value="1"/>
</dbReference>
<dbReference type="PIRSF" id="PIRSF000429">
    <property type="entry name" value="Ac-CoA_Ac_transf"/>
    <property type="match status" value="1"/>
</dbReference>
<dbReference type="Pfam" id="PF02803">
    <property type="entry name" value="Thiolase_C"/>
    <property type="match status" value="1"/>
</dbReference>
<dbReference type="InterPro" id="IPR020610">
    <property type="entry name" value="Thiolase_AS"/>
</dbReference>
<feature type="active site" description="Proton acceptor" evidence="4">
    <location>
        <position position="379"/>
    </location>
</feature>
<dbReference type="GO" id="GO:0044281">
    <property type="term" value="P:small molecule metabolic process"/>
    <property type="evidence" value="ECO:0007669"/>
    <property type="project" value="UniProtKB-ARBA"/>
</dbReference>
<dbReference type="CDD" id="cd00751">
    <property type="entry name" value="thiolase"/>
    <property type="match status" value="1"/>
</dbReference>
<keyword evidence="3 5" id="KW-0012">Acyltransferase</keyword>
<evidence type="ECO:0000256" key="5">
    <source>
        <dbReference type="RuleBase" id="RU003557"/>
    </source>
</evidence>
<sequence>MEDVVVVGACRTAIGDFGGGLKDVPPCDLGATVVRAVLDRSNVPAADVGHVVFGHVINTEPRDMYLSRVASVQAGVTHETPAFNVNRLCGSGLQAIVSAAQSLMLGDVEVAIAGGAESMSRAPYSVPAHRWGARMGNSAMVDMMTGALADPFENTHMGVTAENVAKKYSISREEQDALALLSHQRAEAAITQGYFKEQIVPIVQKTRRGEVVFDTDEHVRMGATAENFNKLKPVFLKENGTVTAGNASGLNDGAGAVLLMTARQAQARGLAPMAKLISYGHAGVDPKYMGIGPVPATRIALEKAGLSIDQMDVIEANEAFAAQACAVIKGLEMDPAKVNPNGSGISLGHPIGATGAIITVKALHELNRIQGRYALVTMCIGGGQGIAAIFERV</sequence>
<dbReference type="PROSITE" id="PS00098">
    <property type="entry name" value="THIOLASE_1"/>
    <property type="match status" value="1"/>
</dbReference>
<comment type="caution">
    <text evidence="8">The sequence shown here is derived from an EMBL/GenBank/DDBJ whole genome shotgun (WGS) entry which is preliminary data.</text>
</comment>
<dbReference type="FunFam" id="3.40.47.10:FF:000010">
    <property type="entry name" value="Acetyl-CoA acetyltransferase (Thiolase)"/>
    <property type="match status" value="1"/>
</dbReference>
<evidence type="ECO:0000256" key="4">
    <source>
        <dbReference type="PIRSR" id="PIRSR000429-1"/>
    </source>
</evidence>
<keyword evidence="9" id="KW-1185">Reference proteome</keyword>
<dbReference type="SUPFAM" id="SSF53901">
    <property type="entry name" value="Thiolase-like"/>
    <property type="match status" value="2"/>
</dbReference>
<dbReference type="InterPro" id="IPR020617">
    <property type="entry name" value="Thiolase_C"/>
</dbReference>
<evidence type="ECO:0000256" key="1">
    <source>
        <dbReference type="ARBA" id="ARBA00010982"/>
    </source>
</evidence>
<evidence type="ECO:0000313" key="8">
    <source>
        <dbReference type="EMBL" id="NYT86104.1"/>
    </source>
</evidence>
<gene>
    <name evidence="8" type="ORF">H0A62_10855</name>
</gene>
<dbReference type="PROSITE" id="PS00099">
    <property type="entry name" value="THIOLASE_3"/>
    <property type="match status" value="1"/>
</dbReference>
<feature type="domain" description="Thiolase N-terminal" evidence="6">
    <location>
        <begin position="4"/>
        <end position="262"/>
    </location>
</feature>
<dbReference type="NCBIfam" id="NF006552">
    <property type="entry name" value="PRK09051.1"/>
    <property type="match status" value="1"/>
</dbReference>
<accession>A0A853H7Q1</accession>
<reference evidence="8 9" key="1">
    <citation type="submission" date="2020-07" db="EMBL/GenBank/DDBJ databases">
        <title>Taxonomic revisions and descriptions of new bacterial species based on genomic comparisons in the high-G+C-content subgroup of the family Alcaligenaceae.</title>
        <authorList>
            <person name="Szabo A."/>
            <person name="Felfoldi T."/>
        </authorList>
    </citation>
    <scope>NUCLEOTIDE SEQUENCE [LARGE SCALE GENOMIC DNA]</scope>
    <source>
        <strain evidence="8 9">DSM 25667</strain>
    </source>
</reference>
<keyword evidence="2 5" id="KW-0808">Transferase</keyword>
<organism evidence="8 9">
    <name type="scientific">Pollutimonas harenae</name>
    <dbReference type="NCBI Taxonomy" id="657015"/>
    <lineage>
        <taxon>Bacteria</taxon>
        <taxon>Pseudomonadati</taxon>
        <taxon>Pseudomonadota</taxon>
        <taxon>Betaproteobacteria</taxon>
        <taxon>Burkholderiales</taxon>
        <taxon>Alcaligenaceae</taxon>
        <taxon>Pollutimonas</taxon>
    </lineage>
</organism>
<dbReference type="InterPro" id="IPR002155">
    <property type="entry name" value="Thiolase"/>
</dbReference>
<evidence type="ECO:0000259" key="7">
    <source>
        <dbReference type="Pfam" id="PF02803"/>
    </source>
</evidence>
<dbReference type="OrthoDB" id="6139495at2"/>
<dbReference type="EMBL" id="JACCEV010000002">
    <property type="protein sequence ID" value="NYT86104.1"/>
    <property type="molecule type" value="Genomic_DNA"/>
</dbReference>
<feature type="domain" description="Thiolase C-terminal" evidence="7">
    <location>
        <begin position="271"/>
        <end position="392"/>
    </location>
</feature>
<dbReference type="RefSeq" id="WP_130039640.1">
    <property type="nucleotide sequence ID" value="NZ_JACCEV010000002.1"/>
</dbReference>
<dbReference type="InterPro" id="IPR020615">
    <property type="entry name" value="Thiolase_acyl_enz_int_AS"/>
</dbReference>
<feature type="active site" description="Proton acceptor" evidence="4">
    <location>
        <position position="349"/>
    </location>
</feature>
<comment type="similarity">
    <text evidence="1 5">Belongs to the thiolase-like superfamily. Thiolase family.</text>
</comment>
<dbReference type="PANTHER" id="PTHR18919">
    <property type="entry name" value="ACETYL-COA C-ACYLTRANSFERASE"/>
    <property type="match status" value="1"/>
</dbReference>
<feature type="active site" description="Acyl-thioester intermediate" evidence="4">
    <location>
        <position position="89"/>
    </location>
</feature>
<proteinExistence type="inferred from homology"/>
<evidence type="ECO:0000259" key="6">
    <source>
        <dbReference type="Pfam" id="PF00108"/>
    </source>
</evidence>
<dbReference type="Proteomes" id="UP000554144">
    <property type="component" value="Unassembled WGS sequence"/>
</dbReference>
<dbReference type="Pfam" id="PF00108">
    <property type="entry name" value="Thiolase_N"/>
    <property type="match status" value="1"/>
</dbReference>
<dbReference type="GO" id="GO:0003988">
    <property type="term" value="F:acetyl-CoA C-acyltransferase activity"/>
    <property type="evidence" value="ECO:0007669"/>
    <property type="project" value="UniProtKB-ARBA"/>
</dbReference>
<dbReference type="PANTHER" id="PTHR18919:SF107">
    <property type="entry name" value="ACETYL-COA ACETYLTRANSFERASE, CYTOSOLIC"/>
    <property type="match status" value="1"/>
</dbReference>
<evidence type="ECO:0000256" key="3">
    <source>
        <dbReference type="ARBA" id="ARBA00023315"/>
    </source>
</evidence>
<evidence type="ECO:0000256" key="2">
    <source>
        <dbReference type="ARBA" id="ARBA00022679"/>
    </source>
</evidence>
<dbReference type="AlphaFoldDB" id="A0A853H7Q1"/>
<evidence type="ECO:0000313" key="9">
    <source>
        <dbReference type="Proteomes" id="UP000554144"/>
    </source>
</evidence>
<dbReference type="InterPro" id="IPR016039">
    <property type="entry name" value="Thiolase-like"/>
</dbReference>
<dbReference type="Gene3D" id="3.40.47.10">
    <property type="match status" value="2"/>
</dbReference>